<dbReference type="PANTHER" id="PTHR35399:SF2">
    <property type="entry name" value="DUF839 DOMAIN-CONTAINING PROTEIN"/>
    <property type="match status" value="1"/>
</dbReference>
<dbReference type="Pfam" id="PF05787">
    <property type="entry name" value="PhoX"/>
    <property type="match status" value="1"/>
</dbReference>
<name>A0A1J5RQX8_9ZZZZ</name>
<dbReference type="InterPro" id="IPR008557">
    <property type="entry name" value="PhoX"/>
</dbReference>
<organism evidence="1">
    <name type="scientific">mine drainage metagenome</name>
    <dbReference type="NCBI Taxonomy" id="410659"/>
    <lineage>
        <taxon>unclassified sequences</taxon>
        <taxon>metagenomes</taxon>
        <taxon>ecological metagenomes</taxon>
    </lineage>
</organism>
<gene>
    <name evidence="1" type="ORF">GALL_236220</name>
</gene>
<evidence type="ECO:0000313" key="1">
    <source>
        <dbReference type="EMBL" id="OIQ94375.1"/>
    </source>
</evidence>
<accession>A0A1J5RQX8</accession>
<proteinExistence type="predicted"/>
<reference evidence="1" key="1">
    <citation type="submission" date="2016-10" db="EMBL/GenBank/DDBJ databases">
        <title>Sequence of Gallionella enrichment culture.</title>
        <authorList>
            <person name="Poehlein A."/>
            <person name="Muehling M."/>
            <person name="Daniel R."/>
        </authorList>
    </citation>
    <scope>NUCLEOTIDE SEQUENCE</scope>
</reference>
<sequence length="640" mass="69896">MKKLKLSLLLVSLLMPVVSLAETAVTTVEFTSTPAPETDAERTSFYTRSSAIVTYRNGTKKVFPLTYRALYRSSDKIGHWQAGAIVDKDGKLIQRTAANADGEVAQGPFFSYAPDANSLLGTQKGKYTAYLMTHYEYNTEAPNVDAGKPAVQLYAQLPAAINQATVVQDKKTGLLKVVDLANVDASASGGIWTPCAGSMTPWGTHLGGEEYEPNAKEFENEPLQTMNLYTGTLDKTAQSGGSNPYAYGYKFEVSVDDKGHSHFVKHYAMGRLANELGDVMPDKRTVYMGDDGRDTVMFMFVADKAGQLTAGTLYAAIWMEVSAVNGGKAGLRWIPLGHAGEDEVHKLIQGGIRFSDIFEVASPGDVKANPAKFSDFKPVYVYPGTGKEVAHLEYLKLKPGKEKAAAFLESRRYAALLGATSEFTKMEGVTHNARDKRLYVAMSYVEKSMVDKLNEDRPHDDINLEGDPKDMACGAVYEANLKGGERDLDGNRINSDWVAGSIQALVTGAKKPFGQQYGEFDKCDTDRIANPDNLKYSESLHTLFIGEDSGNHLNNFVWAYDVSQKQAKPVRIFSAPIGAEDTGLQVVDDWNGHFYLMGNVQHPGATDDLKQYPAAIKDVLGKKVDQRGVVGYLSGVPSIK</sequence>
<dbReference type="PANTHER" id="PTHR35399">
    <property type="entry name" value="SLR8030 PROTEIN"/>
    <property type="match status" value="1"/>
</dbReference>
<evidence type="ECO:0008006" key="2">
    <source>
        <dbReference type="Google" id="ProtNLM"/>
    </source>
</evidence>
<comment type="caution">
    <text evidence="1">The sequence shown here is derived from an EMBL/GenBank/DDBJ whole genome shotgun (WGS) entry which is preliminary data.</text>
</comment>
<dbReference type="AlphaFoldDB" id="A0A1J5RQX8"/>
<dbReference type="EMBL" id="MLJW01000187">
    <property type="protein sequence ID" value="OIQ94375.1"/>
    <property type="molecule type" value="Genomic_DNA"/>
</dbReference>
<protein>
    <recommendedName>
        <fullName evidence="2">Alkaline phosphatase</fullName>
    </recommendedName>
</protein>